<keyword evidence="2" id="KW-1185">Reference proteome</keyword>
<reference evidence="2" key="1">
    <citation type="journal article" date="2019" name="Int. J. Syst. Evol. Microbiol.">
        <title>The Global Catalogue of Microorganisms (GCM) 10K type strain sequencing project: providing services to taxonomists for standard genome sequencing and annotation.</title>
        <authorList>
            <consortium name="The Broad Institute Genomics Platform"/>
            <consortium name="The Broad Institute Genome Sequencing Center for Infectious Disease"/>
            <person name="Wu L."/>
            <person name="Ma J."/>
        </authorList>
    </citation>
    <scope>NUCLEOTIDE SEQUENCE [LARGE SCALE GENOMIC DNA]</scope>
    <source>
        <strain evidence="2">JCM 17130</strain>
    </source>
</reference>
<comment type="caution">
    <text evidence="1">The sequence shown here is derived from an EMBL/GenBank/DDBJ whole genome shotgun (WGS) entry which is preliminary data.</text>
</comment>
<evidence type="ECO:0000313" key="2">
    <source>
        <dbReference type="Proteomes" id="UP001597277"/>
    </source>
</evidence>
<proteinExistence type="predicted"/>
<protein>
    <submittedName>
        <fullName evidence="1">Tautomerase family protein</fullName>
    </submittedName>
</protein>
<dbReference type="RefSeq" id="WP_388001717.1">
    <property type="nucleotide sequence ID" value="NZ_JBHUEE010000001.1"/>
</dbReference>
<sequence>MPLIQVHLDRALYDEKSDEIANAIHEAQVDVLAIPANDRFQIFQPHEPGELRFDPTYGDVDRRSLLVIQITMVARYPVKLKRALYEEIVARLEKDAGVRHEDVQIALRENHYEDWYAGF</sequence>
<name>A0ABW4KXY2_9MICO</name>
<dbReference type="InterPro" id="IPR014347">
    <property type="entry name" value="Tautomerase/MIF_sf"/>
</dbReference>
<dbReference type="Gene3D" id="3.30.429.10">
    <property type="entry name" value="Macrophage Migration Inhibitory Factor"/>
    <property type="match status" value="1"/>
</dbReference>
<dbReference type="PANTHER" id="PTHR38460">
    <property type="entry name" value="TAUTOMERASE YOLI-RELATED"/>
    <property type="match status" value="1"/>
</dbReference>
<gene>
    <name evidence="1" type="ORF">ACFSE6_00325</name>
</gene>
<dbReference type="SUPFAM" id="SSF55331">
    <property type="entry name" value="Tautomerase/MIF"/>
    <property type="match status" value="1"/>
</dbReference>
<dbReference type="InterPro" id="IPR037479">
    <property type="entry name" value="Tauto_MSAD"/>
</dbReference>
<organism evidence="1 2">
    <name type="scientific">Georgenia deserti</name>
    <dbReference type="NCBI Taxonomy" id="2093781"/>
    <lineage>
        <taxon>Bacteria</taxon>
        <taxon>Bacillati</taxon>
        <taxon>Actinomycetota</taxon>
        <taxon>Actinomycetes</taxon>
        <taxon>Micrococcales</taxon>
        <taxon>Bogoriellaceae</taxon>
        <taxon>Georgenia</taxon>
    </lineage>
</organism>
<accession>A0ABW4KXY2</accession>
<dbReference type="Pfam" id="PF14552">
    <property type="entry name" value="Tautomerase_2"/>
    <property type="match status" value="1"/>
</dbReference>
<evidence type="ECO:0000313" key="1">
    <source>
        <dbReference type="EMBL" id="MFD1716266.1"/>
    </source>
</evidence>
<dbReference type="EMBL" id="JBHUEE010000001">
    <property type="protein sequence ID" value="MFD1716266.1"/>
    <property type="molecule type" value="Genomic_DNA"/>
</dbReference>
<dbReference type="Proteomes" id="UP001597277">
    <property type="component" value="Unassembled WGS sequence"/>
</dbReference>
<dbReference type="PANTHER" id="PTHR38460:SF1">
    <property type="entry name" value="TAUTOMERASE YOLI-RELATED"/>
    <property type="match status" value="1"/>
</dbReference>